<keyword evidence="1 4" id="KW-0808">Transferase</keyword>
<keyword evidence="5" id="KW-1185">Reference proteome</keyword>
<reference evidence="4 5" key="1">
    <citation type="submission" date="2018-04" db="EMBL/GenBank/DDBJ databases">
        <title>Flavobacterium sp. nov., isolated from glacier ice.</title>
        <authorList>
            <person name="Liu Q."/>
            <person name="Xin Y.-H."/>
        </authorList>
    </citation>
    <scope>NUCLEOTIDE SEQUENCE [LARGE SCALE GENOMIC DNA]</scope>
    <source>
        <strain evidence="4 5">LB2P30</strain>
    </source>
</reference>
<dbReference type="Pfam" id="PF00583">
    <property type="entry name" value="Acetyltransf_1"/>
    <property type="match status" value="1"/>
</dbReference>
<organism evidence="4 5">
    <name type="scientific">Flavobacterium laiguense</name>
    <dbReference type="NCBI Taxonomy" id="2169409"/>
    <lineage>
        <taxon>Bacteria</taxon>
        <taxon>Pseudomonadati</taxon>
        <taxon>Bacteroidota</taxon>
        <taxon>Flavobacteriia</taxon>
        <taxon>Flavobacteriales</taxon>
        <taxon>Flavobacteriaceae</taxon>
        <taxon>Flavobacterium</taxon>
    </lineage>
</organism>
<evidence type="ECO:0000259" key="3">
    <source>
        <dbReference type="PROSITE" id="PS51186"/>
    </source>
</evidence>
<dbReference type="Gene3D" id="3.40.630.30">
    <property type="match status" value="1"/>
</dbReference>
<dbReference type="PANTHER" id="PTHR43877:SF2">
    <property type="entry name" value="AMINOALKYLPHOSPHONATE N-ACETYLTRANSFERASE-RELATED"/>
    <property type="match status" value="1"/>
</dbReference>
<dbReference type="EMBL" id="QCZH01000002">
    <property type="protein sequence ID" value="PWA11014.1"/>
    <property type="molecule type" value="Genomic_DNA"/>
</dbReference>
<dbReference type="Proteomes" id="UP000245618">
    <property type="component" value="Unassembled WGS sequence"/>
</dbReference>
<dbReference type="InterPro" id="IPR016181">
    <property type="entry name" value="Acyl_CoA_acyltransferase"/>
</dbReference>
<dbReference type="OrthoDB" id="9803233at2"/>
<dbReference type="CDD" id="cd04301">
    <property type="entry name" value="NAT_SF"/>
    <property type="match status" value="1"/>
</dbReference>
<evidence type="ECO:0000313" key="4">
    <source>
        <dbReference type="EMBL" id="PWA11014.1"/>
    </source>
</evidence>
<evidence type="ECO:0000313" key="5">
    <source>
        <dbReference type="Proteomes" id="UP000245618"/>
    </source>
</evidence>
<keyword evidence="2" id="KW-0012">Acyltransferase</keyword>
<evidence type="ECO:0000256" key="1">
    <source>
        <dbReference type="ARBA" id="ARBA00022679"/>
    </source>
</evidence>
<dbReference type="SUPFAM" id="SSF55729">
    <property type="entry name" value="Acyl-CoA N-acyltransferases (Nat)"/>
    <property type="match status" value="1"/>
</dbReference>
<feature type="domain" description="N-acetyltransferase" evidence="3">
    <location>
        <begin position="3"/>
        <end position="150"/>
    </location>
</feature>
<dbReference type="InterPro" id="IPR050832">
    <property type="entry name" value="Bact_Acetyltransf"/>
</dbReference>
<gene>
    <name evidence="4" type="ORF">DB891_04060</name>
</gene>
<protein>
    <submittedName>
        <fullName evidence="4">GNAT family N-acetyltransferase</fullName>
    </submittedName>
</protein>
<accession>A0A2U1K1E5</accession>
<evidence type="ECO:0000256" key="2">
    <source>
        <dbReference type="ARBA" id="ARBA00023315"/>
    </source>
</evidence>
<dbReference type="PROSITE" id="PS51186">
    <property type="entry name" value="GNAT"/>
    <property type="match status" value="1"/>
</dbReference>
<dbReference type="InterPro" id="IPR000182">
    <property type="entry name" value="GNAT_dom"/>
</dbReference>
<sequence length="150" mass="17104">MTTTIRTTSENIDFQKLVVLLDEVLRIKDGEDHDFYAQHNTLDKINHVVICYQDDVAIGCGAFKKLDSNTVEIKRMFVHPDFRGKGIASTVLKELEIWASEFDYINCVLETGKNNPEAIALYHKSGYEIIPNYGQYETIATSVCLKKVIR</sequence>
<dbReference type="RefSeq" id="WP_116760851.1">
    <property type="nucleotide sequence ID" value="NZ_QCZH01000002.1"/>
</dbReference>
<dbReference type="PANTHER" id="PTHR43877">
    <property type="entry name" value="AMINOALKYLPHOSPHONATE N-ACETYLTRANSFERASE-RELATED-RELATED"/>
    <property type="match status" value="1"/>
</dbReference>
<dbReference type="GO" id="GO:0016747">
    <property type="term" value="F:acyltransferase activity, transferring groups other than amino-acyl groups"/>
    <property type="evidence" value="ECO:0007669"/>
    <property type="project" value="InterPro"/>
</dbReference>
<name>A0A2U1K1E5_9FLAO</name>
<dbReference type="AlphaFoldDB" id="A0A2U1K1E5"/>
<proteinExistence type="predicted"/>
<comment type="caution">
    <text evidence="4">The sequence shown here is derived from an EMBL/GenBank/DDBJ whole genome shotgun (WGS) entry which is preliminary data.</text>
</comment>